<dbReference type="RefSeq" id="WP_093150400.1">
    <property type="nucleotide sequence ID" value="NZ_FNBW01000006.1"/>
</dbReference>
<dbReference type="Proteomes" id="UP000198615">
    <property type="component" value="Unassembled WGS sequence"/>
</dbReference>
<evidence type="ECO:0000259" key="9">
    <source>
        <dbReference type="PROSITE" id="PS50850"/>
    </source>
</evidence>
<keyword evidence="5 8" id="KW-0812">Transmembrane</keyword>
<feature type="transmembrane region" description="Helical" evidence="8">
    <location>
        <begin position="290"/>
        <end position="309"/>
    </location>
</feature>
<comment type="caution">
    <text evidence="8">Lacks conserved residue(s) required for the propagation of feature annotation.</text>
</comment>
<dbReference type="CDD" id="cd17320">
    <property type="entry name" value="MFS_MdfA_MDR_like"/>
    <property type="match status" value="1"/>
</dbReference>
<comment type="similarity">
    <text evidence="2 8">Belongs to the major facilitator superfamily. Bcr/CmlA family.</text>
</comment>
<evidence type="ECO:0000256" key="8">
    <source>
        <dbReference type="RuleBase" id="RU365088"/>
    </source>
</evidence>
<keyword evidence="3 8" id="KW-0813">Transport</keyword>
<dbReference type="InterPro" id="IPR036259">
    <property type="entry name" value="MFS_trans_sf"/>
</dbReference>
<accession>A0A8G2EVB2</accession>
<dbReference type="InterPro" id="IPR011701">
    <property type="entry name" value="MFS"/>
</dbReference>
<gene>
    <name evidence="10" type="ORF">SAMN05660686_02330</name>
</gene>
<sequence>MSSSAPPAPFVATRPGSIALLTFMVALGQMSLGLYLPSLPSLAHAIGATRAEAQLTLTVFLGGFAVSQLFWGPLADRFGRRITLLIGLVVYAAAGLACAQADTIHELIVFRFFQALGACSGQVVARAMVRDSTEGAATAVVMSYIAMSMSLAPAITPALGGFLETHFGWRANFIALGAIGATLFVLTLARVPETLSNRVVDALSPIRVVRNYGILLSDRTYVCYIVTVGGIFGAYMAYTTATPFVLMEMLGWSPQAFGFLILFNVVAFLSSSILAGRLAPIYGPRRMARIGTAIGLVAGLAMIAAPLTGHLSTPAVIGPAMLLLVGMAFAIPNAMAGAMQNFPYIAGSASAFLGFSQMAQAMIASFAVGAIGGNIHLTMAGATLACTVASLTAALLLPRPSPSPATNQVSSPPS</sequence>
<feature type="domain" description="Major facilitator superfamily (MFS) profile" evidence="9">
    <location>
        <begin position="17"/>
        <end position="401"/>
    </location>
</feature>
<comment type="subcellular location">
    <subcellularLocation>
        <location evidence="8">Cell inner membrane</location>
        <topology evidence="8">Multi-pass membrane protein</topology>
    </subcellularLocation>
    <subcellularLocation>
        <location evidence="1">Cell membrane</location>
        <topology evidence="1">Multi-pass membrane protein</topology>
    </subcellularLocation>
</comment>
<comment type="caution">
    <text evidence="10">The sequence shown here is derived from an EMBL/GenBank/DDBJ whole genome shotgun (WGS) entry which is preliminary data.</text>
</comment>
<dbReference type="Pfam" id="PF07690">
    <property type="entry name" value="MFS_1"/>
    <property type="match status" value="1"/>
</dbReference>
<evidence type="ECO:0000256" key="3">
    <source>
        <dbReference type="ARBA" id="ARBA00022448"/>
    </source>
</evidence>
<feature type="transmembrane region" description="Helical" evidence="8">
    <location>
        <begin position="258"/>
        <end position="278"/>
    </location>
</feature>
<feature type="transmembrane region" description="Helical" evidence="8">
    <location>
        <begin position="55"/>
        <end position="75"/>
    </location>
</feature>
<evidence type="ECO:0000256" key="4">
    <source>
        <dbReference type="ARBA" id="ARBA00022475"/>
    </source>
</evidence>
<dbReference type="GO" id="GO:1990961">
    <property type="term" value="P:xenobiotic detoxification by transmembrane export across the plasma membrane"/>
    <property type="evidence" value="ECO:0007669"/>
    <property type="project" value="InterPro"/>
</dbReference>
<name>A0A8G2EVB2_9PROT</name>
<dbReference type="PRINTS" id="PR01035">
    <property type="entry name" value="TCRTETA"/>
</dbReference>
<feature type="transmembrane region" description="Helical" evidence="8">
    <location>
        <begin position="377"/>
        <end position="397"/>
    </location>
</feature>
<evidence type="ECO:0000313" key="11">
    <source>
        <dbReference type="Proteomes" id="UP000198615"/>
    </source>
</evidence>
<evidence type="ECO:0000256" key="2">
    <source>
        <dbReference type="ARBA" id="ARBA00006236"/>
    </source>
</evidence>
<feature type="transmembrane region" description="Helical" evidence="8">
    <location>
        <begin position="82"/>
        <end position="102"/>
    </location>
</feature>
<dbReference type="PANTHER" id="PTHR23502:SF132">
    <property type="entry name" value="POLYAMINE TRANSPORTER 2-RELATED"/>
    <property type="match status" value="1"/>
</dbReference>
<keyword evidence="4" id="KW-1003">Cell membrane</keyword>
<proteinExistence type="inferred from homology"/>
<keyword evidence="11" id="KW-1185">Reference proteome</keyword>
<dbReference type="AlphaFoldDB" id="A0A8G2EVB2"/>
<dbReference type="InterPro" id="IPR004812">
    <property type="entry name" value="Efflux_drug-R_Bcr/CmlA"/>
</dbReference>
<feature type="transmembrane region" description="Helical" evidence="8">
    <location>
        <begin position="141"/>
        <end position="163"/>
    </location>
</feature>
<evidence type="ECO:0000256" key="5">
    <source>
        <dbReference type="ARBA" id="ARBA00022692"/>
    </source>
</evidence>
<dbReference type="EMBL" id="FNBW01000006">
    <property type="protein sequence ID" value="SDF77820.1"/>
    <property type="molecule type" value="Genomic_DNA"/>
</dbReference>
<dbReference type="SUPFAM" id="SSF103473">
    <property type="entry name" value="MFS general substrate transporter"/>
    <property type="match status" value="1"/>
</dbReference>
<evidence type="ECO:0000313" key="10">
    <source>
        <dbReference type="EMBL" id="SDF77820.1"/>
    </source>
</evidence>
<dbReference type="InterPro" id="IPR001958">
    <property type="entry name" value="Tet-R_TetA/multi-R_MdtG-like"/>
</dbReference>
<dbReference type="PANTHER" id="PTHR23502">
    <property type="entry name" value="MAJOR FACILITATOR SUPERFAMILY"/>
    <property type="match status" value="1"/>
</dbReference>
<feature type="transmembrane region" description="Helical" evidence="8">
    <location>
        <begin position="221"/>
        <end position="238"/>
    </location>
</feature>
<evidence type="ECO:0000256" key="1">
    <source>
        <dbReference type="ARBA" id="ARBA00004651"/>
    </source>
</evidence>
<organism evidence="10 11">
    <name type="scientific">Thalassobaculum litoreum DSM 18839</name>
    <dbReference type="NCBI Taxonomy" id="1123362"/>
    <lineage>
        <taxon>Bacteria</taxon>
        <taxon>Pseudomonadati</taxon>
        <taxon>Pseudomonadota</taxon>
        <taxon>Alphaproteobacteria</taxon>
        <taxon>Rhodospirillales</taxon>
        <taxon>Thalassobaculaceae</taxon>
        <taxon>Thalassobaculum</taxon>
    </lineage>
</organism>
<dbReference type="GO" id="GO:0005886">
    <property type="term" value="C:plasma membrane"/>
    <property type="evidence" value="ECO:0007669"/>
    <property type="project" value="UniProtKB-SubCell"/>
</dbReference>
<dbReference type="InterPro" id="IPR020846">
    <property type="entry name" value="MFS_dom"/>
</dbReference>
<dbReference type="PROSITE" id="PS50850">
    <property type="entry name" value="MFS"/>
    <property type="match status" value="1"/>
</dbReference>
<evidence type="ECO:0000256" key="7">
    <source>
        <dbReference type="ARBA" id="ARBA00023136"/>
    </source>
</evidence>
<protein>
    <recommendedName>
        <fullName evidence="8">Bcr/CflA family efflux transporter</fullName>
    </recommendedName>
</protein>
<keyword evidence="8" id="KW-0997">Cell inner membrane</keyword>
<feature type="transmembrane region" description="Helical" evidence="8">
    <location>
        <begin position="169"/>
        <end position="189"/>
    </location>
</feature>
<dbReference type="NCBIfam" id="TIGR00710">
    <property type="entry name" value="efflux_Bcr_CflA"/>
    <property type="match status" value="1"/>
</dbReference>
<feature type="transmembrane region" description="Helical" evidence="8">
    <location>
        <begin position="344"/>
        <end position="371"/>
    </location>
</feature>
<keyword evidence="7 8" id="KW-0472">Membrane</keyword>
<reference evidence="10 11" key="1">
    <citation type="submission" date="2016-10" db="EMBL/GenBank/DDBJ databases">
        <authorList>
            <person name="Varghese N."/>
            <person name="Submissions S."/>
        </authorList>
    </citation>
    <scope>NUCLEOTIDE SEQUENCE [LARGE SCALE GENOMIC DNA]</scope>
    <source>
        <strain evidence="10 11">DSM 18839</strain>
    </source>
</reference>
<evidence type="ECO:0000256" key="6">
    <source>
        <dbReference type="ARBA" id="ARBA00022989"/>
    </source>
</evidence>
<dbReference type="Gene3D" id="1.20.1720.10">
    <property type="entry name" value="Multidrug resistance protein D"/>
    <property type="match status" value="1"/>
</dbReference>
<dbReference type="GO" id="GO:0042910">
    <property type="term" value="F:xenobiotic transmembrane transporter activity"/>
    <property type="evidence" value="ECO:0007669"/>
    <property type="project" value="InterPro"/>
</dbReference>
<dbReference type="OrthoDB" id="9800416at2"/>
<keyword evidence="6 8" id="KW-1133">Transmembrane helix</keyword>
<feature type="transmembrane region" description="Helical" evidence="8">
    <location>
        <begin position="315"/>
        <end position="332"/>
    </location>
</feature>